<dbReference type="InterPro" id="IPR011009">
    <property type="entry name" value="Kinase-like_dom_sf"/>
</dbReference>
<dbReference type="AlphaFoldDB" id="M2PL77"/>
<dbReference type="EMBL" id="KB445797">
    <property type="protein sequence ID" value="EMD37064.1"/>
    <property type="molecule type" value="Genomic_DNA"/>
</dbReference>
<dbReference type="GO" id="GO:0004672">
    <property type="term" value="F:protein kinase activity"/>
    <property type="evidence" value="ECO:0007669"/>
    <property type="project" value="InterPro"/>
</dbReference>
<name>M2PL77_CERS8</name>
<protein>
    <recommendedName>
        <fullName evidence="2">Fungal-type protein kinase domain-containing protein</fullName>
    </recommendedName>
</protein>
<evidence type="ECO:0000259" key="2">
    <source>
        <dbReference type="Pfam" id="PF17667"/>
    </source>
</evidence>
<feature type="region of interest" description="Disordered" evidence="1">
    <location>
        <begin position="833"/>
        <end position="889"/>
    </location>
</feature>
<dbReference type="InterPro" id="IPR040976">
    <property type="entry name" value="Pkinase_fungal"/>
</dbReference>
<feature type="domain" description="Fungal-type protein kinase" evidence="2">
    <location>
        <begin position="351"/>
        <end position="732"/>
    </location>
</feature>
<evidence type="ECO:0000313" key="4">
    <source>
        <dbReference type="Proteomes" id="UP000016930"/>
    </source>
</evidence>
<proteinExistence type="predicted"/>
<dbReference type="SUPFAM" id="SSF56112">
    <property type="entry name" value="Protein kinase-like (PK-like)"/>
    <property type="match status" value="1"/>
</dbReference>
<dbReference type="InterPro" id="IPR008266">
    <property type="entry name" value="Tyr_kinase_AS"/>
</dbReference>
<reference evidence="3 4" key="1">
    <citation type="journal article" date="2012" name="Proc. Natl. Acad. Sci. U.S.A.">
        <title>Comparative genomics of Ceriporiopsis subvermispora and Phanerochaete chrysosporium provide insight into selective ligninolysis.</title>
        <authorList>
            <person name="Fernandez-Fueyo E."/>
            <person name="Ruiz-Duenas F.J."/>
            <person name="Ferreira P."/>
            <person name="Floudas D."/>
            <person name="Hibbett D.S."/>
            <person name="Canessa P."/>
            <person name="Larrondo L.F."/>
            <person name="James T.Y."/>
            <person name="Seelenfreund D."/>
            <person name="Lobos S."/>
            <person name="Polanco R."/>
            <person name="Tello M."/>
            <person name="Honda Y."/>
            <person name="Watanabe T."/>
            <person name="Watanabe T."/>
            <person name="Ryu J.S."/>
            <person name="Kubicek C.P."/>
            <person name="Schmoll M."/>
            <person name="Gaskell J."/>
            <person name="Hammel K.E."/>
            <person name="St John F.J."/>
            <person name="Vanden Wymelenberg A."/>
            <person name="Sabat G."/>
            <person name="Splinter BonDurant S."/>
            <person name="Syed K."/>
            <person name="Yadav J.S."/>
            <person name="Doddapaneni H."/>
            <person name="Subramanian V."/>
            <person name="Lavin J.L."/>
            <person name="Oguiza J.A."/>
            <person name="Perez G."/>
            <person name="Pisabarro A.G."/>
            <person name="Ramirez L."/>
            <person name="Santoyo F."/>
            <person name="Master E."/>
            <person name="Coutinho P.M."/>
            <person name="Henrissat B."/>
            <person name="Lombard V."/>
            <person name="Magnuson J.K."/>
            <person name="Kuees U."/>
            <person name="Hori C."/>
            <person name="Igarashi K."/>
            <person name="Samejima M."/>
            <person name="Held B.W."/>
            <person name="Barry K.W."/>
            <person name="LaButti K.M."/>
            <person name="Lapidus A."/>
            <person name="Lindquist E.A."/>
            <person name="Lucas S.M."/>
            <person name="Riley R."/>
            <person name="Salamov A.A."/>
            <person name="Hoffmeister D."/>
            <person name="Schwenk D."/>
            <person name="Hadar Y."/>
            <person name="Yarden O."/>
            <person name="de Vries R.P."/>
            <person name="Wiebenga A."/>
            <person name="Stenlid J."/>
            <person name="Eastwood D."/>
            <person name="Grigoriev I.V."/>
            <person name="Berka R.M."/>
            <person name="Blanchette R.A."/>
            <person name="Kersten P."/>
            <person name="Martinez A.T."/>
            <person name="Vicuna R."/>
            <person name="Cullen D."/>
        </authorList>
    </citation>
    <scope>NUCLEOTIDE SEQUENCE [LARGE SCALE GENOMIC DNA]</scope>
    <source>
        <strain evidence="3 4">B</strain>
    </source>
</reference>
<keyword evidence="4" id="KW-1185">Reference proteome</keyword>
<evidence type="ECO:0000256" key="1">
    <source>
        <dbReference type="SAM" id="MobiDB-lite"/>
    </source>
</evidence>
<dbReference type="Proteomes" id="UP000016930">
    <property type="component" value="Unassembled WGS sequence"/>
</dbReference>
<dbReference type="PROSITE" id="PS00109">
    <property type="entry name" value="PROTEIN_KINASE_TYR"/>
    <property type="match status" value="1"/>
</dbReference>
<dbReference type="Gene3D" id="1.10.510.10">
    <property type="entry name" value="Transferase(Phosphotransferase) domain 1"/>
    <property type="match status" value="1"/>
</dbReference>
<dbReference type="OrthoDB" id="5569250at2759"/>
<organism evidence="3 4">
    <name type="scientific">Ceriporiopsis subvermispora (strain B)</name>
    <name type="common">White-rot fungus</name>
    <name type="synonym">Gelatoporia subvermispora</name>
    <dbReference type="NCBI Taxonomy" id="914234"/>
    <lineage>
        <taxon>Eukaryota</taxon>
        <taxon>Fungi</taxon>
        <taxon>Dikarya</taxon>
        <taxon>Basidiomycota</taxon>
        <taxon>Agaricomycotina</taxon>
        <taxon>Agaricomycetes</taxon>
        <taxon>Polyporales</taxon>
        <taxon>Gelatoporiaceae</taxon>
        <taxon>Gelatoporia</taxon>
    </lineage>
</organism>
<dbReference type="Pfam" id="PF17667">
    <property type="entry name" value="Pkinase_fungal"/>
    <property type="match status" value="1"/>
</dbReference>
<gene>
    <name evidence="3" type="ORF">CERSUDRAFT_124042</name>
</gene>
<dbReference type="PANTHER" id="PTHR38248:SF2">
    <property type="entry name" value="FUNK1 11"/>
    <property type="match status" value="1"/>
</dbReference>
<evidence type="ECO:0000313" key="3">
    <source>
        <dbReference type="EMBL" id="EMD37064.1"/>
    </source>
</evidence>
<dbReference type="PANTHER" id="PTHR38248">
    <property type="entry name" value="FUNK1 6"/>
    <property type="match status" value="1"/>
</dbReference>
<sequence>MGTVPQTNLLVETARASSKSSKEIEWNTRYMTTNMDVVDELCVICEDASLTNVNFGIAWSVGLVSILVARQLELNMLAGLWLRNLRSPGICAGDVLQLKLRKSTGRLTPNVNQSPVKTRLQIFHCARKLLSAPSRDYRCRGHSARGIRAFNTVVSLSLQIYALVRTMQTNEHTYICNRSYVVNRAQTAHDHEAHKTGWDSELEGTFVEFPGPIHSFLTYSSLLLPIIPHQIAMCPEYSMLCPRPGMRFVKGVNTITSDISADKRPYALDTHTKRIRVPFPKLEDVFRDKSPDGVVSVPGREEEDLKHNLVWSNFSTAIEFKALKSLDPMWMPRKEVIEKEGEDSRPLTEAQTRKEVKRQLAINARNLMHAHTHSFVFVIGIYGANARIFRFDRTLTSSGPSSSASFTLGLATQLALCERYTEELPEDARDIGRWFQIPSSDRDHDGELGRFLAIDLRFIHSTLFGRATTAWITLKRTYDGHPEDGLKYAVKDSWRELMRPYETAHLIHLKTHCGQELHGLPQVDAGGDLKMWEDEMVLHELRSSGLAYQLAGDYLVIDGVEFTSERGILSLRITCHTTISARFSGKTINYERGHMRFATKCVGRMLSTFASTKELVTAMKDAVIGHKNAWEAGVLHRDVSAGNILIVEDHVQKPFRGFLNDFDYSWIQPNVLVASKSDDGLGRALALAEKVLRQRTGTYHYMAWQIIDHADGIVHEVRHDLESFYWVFLWIILNHISHTHSGSRKSATLVNFFNKPDDYDTADAKFAWLSVRAGGLTVVDNAPLTELQARWATLCTLNAQEEYPLPGLKLNHANLLELLDKVLKMGGWPDEDAAKDSVLPKNARRRASRHQAASTGQKRPSTAQDEEQGAKTFKTFSGAVAPAGRDRTA</sequence>
<accession>M2PL77</accession>
<dbReference type="HOGENOM" id="CLU_324647_0_0_1"/>